<keyword evidence="2" id="KW-0812">Transmembrane</keyword>
<keyword evidence="2" id="KW-1133">Transmembrane helix</keyword>
<organism evidence="4 5">
    <name type="scientific">Bacteroides uniformis</name>
    <dbReference type="NCBI Taxonomy" id="820"/>
    <lineage>
        <taxon>Bacteria</taxon>
        <taxon>Pseudomonadati</taxon>
        <taxon>Bacteroidota</taxon>
        <taxon>Bacteroidia</taxon>
        <taxon>Bacteroidales</taxon>
        <taxon>Bacteroidaceae</taxon>
        <taxon>Bacteroides</taxon>
    </lineage>
</organism>
<dbReference type="AlphaFoldDB" id="A0A412XAS2"/>
<dbReference type="Pfam" id="PF12508">
    <property type="entry name" value="Transposon_TraM"/>
    <property type="match status" value="1"/>
</dbReference>
<evidence type="ECO:0000313" key="5">
    <source>
        <dbReference type="Proteomes" id="UP000285343"/>
    </source>
</evidence>
<gene>
    <name evidence="4" type="primary">traM</name>
    <name evidence="4" type="ORF">DWW14_15665</name>
</gene>
<evidence type="ECO:0000256" key="2">
    <source>
        <dbReference type="SAM" id="Phobius"/>
    </source>
</evidence>
<sequence length="434" mass="48234">MSNDVNKLKKRQEIRKYLVFAGMFLLFIGCMWWIFAPSEKDRQEKEKNAGFNTELPDPRGAGIEADKITAYEQADMRRRQEEKMRTLEEFSAMADGGRQEVTTEHVIELSPDTDYPSSGTSNRNGGSYRRSGSFSSSTAAYNDINATLGSFYETPKEDPEKEALKAEVEQLRQATAMQQPAQMTYEEQVALLEKSYELAARYTPGKDGERTESREETEPVSNSRKPKAVPVGQVSTPVVSSLHQPISDSVLFARLEQSGNMGFHTAVGNSGEKYSRNTIRACVHGDQTVTSGQGVRLRLLEPMRVGRYTLPRNSIVTGEGRIQGERLGIEIIQVEHGGVIIPVELTVYDNDGQDGIFIPGSMEANAVREVAANLGQNLGTSISITNQSAKDQLLSELGRGAIQGVSQYISRKMREEKVHLKSGYTLMLYQKENQ</sequence>
<feature type="compositionally biased region" description="Low complexity" evidence="1">
    <location>
        <begin position="117"/>
        <end position="135"/>
    </location>
</feature>
<dbReference type="Proteomes" id="UP000285343">
    <property type="component" value="Unassembled WGS sequence"/>
</dbReference>
<reference evidence="4 5" key="1">
    <citation type="submission" date="2018-08" db="EMBL/GenBank/DDBJ databases">
        <title>A genome reference for cultivated species of the human gut microbiota.</title>
        <authorList>
            <person name="Zou Y."/>
            <person name="Xue W."/>
            <person name="Luo G."/>
        </authorList>
    </citation>
    <scope>NUCLEOTIDE SEQUENCE [LARGE SCALE GENOMIC DNA]</scope>
    <source>
        <strain evidence="4 5">AF14-42</strain>
    </source>
</reference>
<dbReference type="RefSeq" id="WP_117865825.1">
    <property type="nucleotide sequence ID" value="NZ_QRZC01000023.1"/>
</dbReference>
<evidence type="ECO:0000259" key="3">
    <source>
        <dbReference type="Pfam" id="PF12508"/>
    </source>
</evidence>
<dbReference type="NCBIfam" id="TIGR03779">
    <property type="entry name" value="Bac_Flav_CT_M"/>
    <property type="match status" value="1"/>
</dbReference>
<dbReference type="InterPro" id="IPR055407">
    <property type="entry name" value="TraM_C"/>
</dbReference>
<feature type="region of interest" description="Disordered" evidence="1">
    <location>
        <begin position="45"/>
        <end position="66"/>
    </location>
</feature>
<dbReference type="EMBL" id="QRZC01000023">
    <property type="protein sequence ID" value="RGV39883.1"/>
    <property type="molecule type" value="Genomic_DNA"/>
</dbReference>
<name>A0A412XAS2_BACUN</name>
<evidence type="ECO:0000313" key="4">
    <source>
        <dbReference type="EMBL" id="RGV39883.1"/>
    </source>
</evidence>
<evidence type="ECO:0000256" key="1">
    <source>
        <dbReference type="SAM" id="MobiDB-lite"/>
    </source>
</evidence>
<feature type="region of interest" description="Disordered" evidence="1">
    <location>
        <begin position="110"/>
        <end position="135"/>
    </location>
</feature>
<protein>
    <submittedName>
        <fullName evidence="4">Conjugative transposon protein TraM</fullName>
    </submittedName>
</protein>
<feature type="compositionally biased region" description="Basic and acidic residues" evidence="1">
    <location>
        <begin position="204"/>
        <end position="217"/>
    </location>
</feature>
<dbReference type="InterPro" id="IPR022187">
    <property type="entry name" value="Conjug_transposon_TraM"/>
</dbReference>
<feature type="domain" description="Conjugative transposon TraM C-terminal" evidence="3">
    <location>
        <begin position="279"/>
        <end position="428"/>
    </location>
</feature>
<feature type="transmembrane region" description="Helical" evidence="2">
    <location>
        <begin position="17"/>
        <end position="35"/>
    </location>
</feature>
<proteinExistence type="predicted"/>
<comment type="caution">
    <text evidence="4">The sequence shown here is derived from an EMBL/GenBank/DDBJ whole genome shotgun (WGS) entry which is preliminary data.</text>
</comment>
<accession>A0A412XAS2</accession>
<dbReference type="PROSITE" id="PS51257">
    <property type="entry name" value="PROKAR_LIPOPROTEIN"/>
    <property type="match status" value="1"/>
</dbReference>
<feature type="region of interest" description="Disordered" evidence="1">
    <location>
        <begin position="202"/>
        <end position="232"/>
    </location>
</feature>
<keyword evidence="2" id="KW-0472">Membrane</keyword>